<keyword evidence="9 12" id="KW-0460">Magnesium</keyword>
<evidence type="ECO:0000256" key="9">
    <source>
        <dbReference type="ARBA" id="ARBA00022842"/>
    </source>
</evidence>
<dbReference type="PROSITE" id="PS50972">
    <property type="entry name" value="PTERIN_BINDING"/>
    <property type="match status" value="1"/>
</dbReference>
<comment type="similarity">
    <text evidence="4 12">Belongs to the DHPS family.</text>
</comment>
<keyword evidence="7 12" id="KW-0808">Transferase</keyword>
<dbReference type="UniPathway" id="UPA00077">
    <property type="reaction ID" value="UER00156"/>
</dbReference>
<dbReference type="SUPFAM" id="SSF51717">
    <property type="entry name" value="Dihydropteroate synthetase-like"/>
    <property type="match status" value="1"/>
</dbReference>
<dbReference type="GO" id="GO:0046656">
    <property type="term" value="P:folic acid biosynthetic process"/>
    <property type="evidence" value="ECO:0007669"/>
    <property type="project" value="UniProtKB-KW"/>
</dbReference>
<evidence type="ECO:0000256" key="4">
    <source>
        <dbReference type="ARBA" id="ARBA00009503"/>
    </source>
</evidence>
<dbReference type="PANTHER" id="PTHR20941">
    <property type="entry name" value="FOLATE SYNTHESIS PROTEINS"/>
    <property type="match status" value="1"/>
</dbReference>
<keyword evidence="15" id="KW-1185">Reference proteome</keyword>
<evidence type="ECO:0000256" key="12">
    <source>
        <dbReference type="RuleBase" id="RU361205"/>
    </source>
</evidence>
<dbReference type="RefSeq" id="WP_109838723.1">
    <property type="nucleotide sequence ID" value="NZ_QGKM01000052.1"/>
</dbReference>
<dbReference type="Pfam" id="PF00809">
    <property type="entry name" value="Pterin_bind"/>
    <property type="match status" value="1"/>
</dbReference>
<evidence type="ECO:0000259" key="13">
    <source>
        <dbReference type="PROSITE" id="PS50972"/>
    </source>
</evidence>
<evidence type="ECO:0000256" key="1">
    <source>
        <dbReference type="ARBA" id="ARBA00000012"/>
    </source>
</evidence>
<comment type="catalytic activity">
    <reaction evidence="1">
        <text>(7,8-dihydropterin-6-yl)methyl diphosphate + 4-aminobenzoate = 7,8-dihydropteroate + diphosphate</text>
        <dbReference type="Rhea" id="RHEA:19949"/>
        <dbReference type="ChEBI" id="CHEBI:17836"/>
        <dbReference type="ChEBI" id="CHEBI:17839"/>
        <dbReference type="ChEBI" id="CHEBI:33019"/>
        <dbReference type="ChEBI" id="CHEBI:72950"/>
        <dbReference type="EC" id="2.5.1.15"/>
    </reaction>
</comment>
<reference evidence="14 15" key="1">
    <citation type="submission" date="2018-05" db="EMBL/GenBank/DDBJ databases">
        <title>Leucothrix arctica sp. nov., isolated from Arctic seawater.</title>
        <authorList>
            <person name="Choi A."/>
            <person name="Baek K."/>
        </authorList>
    </citation>
    <scope>NUCLEOTIDE SEQUENCE [LARGE SCALE GENOMIC DNA]</scope>
    <source>
        <strain evidence="14 15">JCM 18388</strain>
    </source>
</reference>
<gene>
    <name evidence="14" type="primary">folP</name>
    <name evidence="14" type="ORF">DKW60_16290</name>
</gene>
<dbReference type="InterPro" id="IPR011005">
    <property type="entry name" value="Dihydropteroate_synth-like_sf"/>
</dbReference>
<dbReference type="NCBIfam" id="TIGR01496">
    <property type="entry name" value="DHPS"/>
    <property type="match status" value="1"/>
</dbReference>
<comment type="cofactor">
    <cofactor evidence="2 12">
        <name>Mg(2+)</name>
        <dbReference type="ChEBI" id="CHEBI:18420"/>
    </cofactor>
</comment>
<dbReference type="GO" id="GO:0046654">
    <property type="term" value="P:tetrahydrofolate biosynthetic process"/>
    <property type="evidence" value="ECO:0007669"/>
    <property type="project" value="UniProtKB-UniPathway"/>
</dbReference>
<comment type="caution">
    <text evidence="14">The sequence shown here is derived from an EMBL/GenBank/DDBJ whole genome shotgun (WGS) entry which is preliminary data.</text>
</comment>
<evidence type="ECO:0000256" key="10">
    <source>
        <dbReference type="ARBA" id="ARBA00022909"/>
    </source>
</evidence>
<dbReference type="FunFam" id="3.20.20.20:FF:000006">
    <property type="entry name" value="Dihydropteroate synthase"/>
    <property type="match status" value="1"/>
</dbReference>
<protein>
    <recommendedName>
        <fullName evidence="6 12">Dihydropteroate synthase</fullName>
        <shortName evidence="12">DHPS</shortName>
        <ecNumber evidence="5 12">2.5.1.15</ecNumber>
    </recommendedName>
    <alternativeName>
        <fullName evidence="11 12">Dihydropteroate pyrophosphorylase</fullName>
    </alternativeName>
</protein>
<dbReference type="Gene3D" id="3.20.20.20">
    <property type="entry name" value="Dihydropteroate synthase-like"/>
    <property type="match status" value="1"/>
</dbReference>
<evidence type="ECO:0000256" key="7">
    <source>
        <dbReference type="ARBA" id="ARBA00022679"/>
    </source>
</evidence>
<dbReference type="EC" id="2.5.1.15" evidence="5 12"/>
<evidence type="ECO:0000313" key="14">
    <source>
        <dbReference type="EMBL" id="PWQ94961.1"/>
    </source>
</evidence>
<dbReference type="PROSITE" id="PS00792">
    <property type="entry name" value="DHPS_1"/>
    <property type="match status" value="1"/>
</dbReference>
<keyword evidence="10 12" id="KW-0289">Folate biosynthesis</keyword>
<comment type="pathway">
    <text evidence="3 12">Cofactor biosynthesis; tetrahydrofolate biosynthesis; 7,8-dihydrofolate from 2-amino-4-hydroxy-6-hydroxymethyl-7,8-dihydropteridine diphosphate and 4-aminobenzoate: step 1/2.</text>
</comment>
<evidence type="ECO:0000313" key="15">
    <source>
        <dbReference type="Proteomes" id="UP000245539"/>
    </source>
</evidence>
<name>A0A317C9X4_9GAMM</name>
<dbReference type="PROSITE" id="PS00793">
    <property type="entry name" value="DHPS_2"/>
    <property type="match status" value="1"/>
</dbReference>
<dbReference type="CDD" id="cd00739">
    <property type="entry name" value="DHPS"/>
    <property type="match status" value="1"/>
</dbReference>
<evidence type="ECO:0000256" key="3">
    <source>
        <dbReference type="ARBA" id="ARBA00004763"/>
    </source>
</evidence>
<dbReference type="OrthoDB" id="9811744at2"/>
<organism evidence="14 15">
    <name type="scientific">Leucothrix pacifica</name>
    <dbReference type="NCBI Taxonomy" id="1247513"/>
    <lineage>
        <taxon>Bacteria</taxon>
        <taxon>Pseudomonadati</taxon>
        <taxon>Pseudomonadota</taxon>
        <taxon>Gammaproteobacteria</taxon>
        <taxon>Thiotrichales</taxon>
        <taxon>Thiotrichaceae</taxon>
        <taxon>Leucothrix</taxon>
    </lineage>
</organism>
<sequence>MAEEIYQQRDTPLIMGILNVTPDSFSDGGQFNDPKKAVAHALEMVSQGADIIDVGGESTRPGAEAVDTDEQLSRVIPVISALREALPEGFPISIDTTDAEVARLSVIAGVNWLNDISAAEDSPEMLTLAARHDLPLVLMHRKGKSATMQNDPYYDDVCTEVFAYLEGRAEQALNAGVAADKIVLDPGIGFGKRFEDNLQLLANMAELCAKPYPVLLGTSRKRFLSMICQVDQSNQLGVATAATTALAVRSGVRIVRVHDVLENRQAADVAWAIHSA</sequence>
<dbReference type="GO" id="GO:0004156">
    <property type="term" value="F:dihydropteroate synthase activity"/>
    <property type="evidence" value="ECO:0007669"/>
    <property type="project" value="UniProtKB-EC"/>
</dbReference>
<dbReference type="GO" id="GO:0046872">
    <property type="term" value="F:metal ion binding"/>
    <property type="evidence" value="ECO:0007669"/>
    <property type="project" value="UniProtKB-KW"/>
</dbReference>
<evidence type="ECO:0000256" key="11">
    <source>
        <dbReference type="ARBA" id="ARBA00030193"/>
    </source>
</evidence>
<dbReference type="Proteomes" id="UP000245539">
    <property type="component" value="Unassembled WGS sequence"/>
</dbReference>
<dbReference type="PANTHER" id="PTHR20941:SF1">
    <property type="entry name" value="FOLIC ACID SYNTHESIS PROTEIN FOL1"/>
    <property type="match status" value="1"/>
</dbReference>
<dbReference type="InterPro" id="IPR000489">
    <property type="entry name" value="Pterin-binding_dom"/>
</dbReference>
<evidence type="ECO:0000256" key="8">
    <source>
        <dbReference type="ARBA" id="ARBA00022723"/>
    </source>
</evidence>
<proteinExistence type="inferred from homology"/>
<accession>A0A317C9X4</accession>
<evidence type="ECO:0000256" key="6">
    <source>
        <dbReference type="ARBA" id="ARBA00016919"/>
    </source>
</evidence>
<evidence type="ECO:0000256" key="5">
    <source>
        <dbReference type="ARBA" id="ARBA00012458"/>
    </source>
</evidence>
<keyword evidence="8 12" id="KW-0479">Metal-binding</keyword>
<comment type="function">
    <text evidence="12">Catalyzes the condensation of para-aminobenzoate (pABA) with 6-hydroxymethyl-7,8-dihydropterin diphosphate (DHPt-PP) to form 7,8-dihydropteroate (H2Pte), the immediate precursor of folate derivatives.</text>
</comment>
<dbReference type="InterPro" id="IPR006390">
    <property type="entry name" value="DHP_synth_dom"/>
</dbReference>
<dbReference type="EMBL" id="QGKM01000052">
    <property type="protein sequence ID" value="PWQ94961.1"/>
    <property type="molecule type" value="Genomic_DNA"/>
</dbReference>
<evidence type="ECO:0000256" key="2">
    <source>
        <dbReference type="ARBA" id="ARBA00001946"/>
    </source>
</evidence>
<dbReference type="AlphaFoldDB" id="A0A317C9X4"/>
<feature type="domain" description="Pterin-binding" evidence="13">
    <location>
        <begin position="12"/>
        <end position="268"/>
    </location>
</feature>
<dbReference type="InterPro" id="IPR045031">
    <property type="entry name" value="DHP_synth-like"/>
</dbReference>